<dbReference type="InterPro" id="IPR003018">
    <property type="entry name" value="GAF"/>
</dbReference>
<dbReference type="Proteomes" id="UP000327493">
    <property type="component" value="Chromosome 10"/>
</dbReference>
<dbReference type="Pfam" id="PF01590">
    <property type="entry name" value="GAF"/>
    <property type="match status" value="2"/>
</dbReference>
<dbReference type="SMART" id="SM00471">
    <property type="entry name" value="HDc"/>
    <property type="match status" value="1"/>
</dbReference>
<dbReference type="Gene3D" id="1.10.1300.10">
    <property type="entry name" value="3'5'-cyclic nucleotide phosphodiesterase, catalytic domain"/>
    <property type="match status" value="1"/>
</dbReference>
<feature type="coiled-coil region" evidence="8">
    <location>
        <begin position="759"/>
        <end position="786"/>
    </location>
</feature>
<proteinExistence type="inferred from homology"/>
<organism evidence="11 12">
    <name type="scientific">Etheostoma spectabile</name>
    <name type="common">orangethroat darter</name>
    <dbReference type="NCBI Taxonomy" id="54343"/>
    <lineage>
        <taxon>Eukaryota</taxon>
        <taxon>Metazoa</taxon>
        <taxon>Chordata</taxon>
        <taxon>Craniata</taxon>
        <taxon>Vertebrata</taxon>
        <taxon>Euteleostomi</taxon>
        <taxon>Actinopterygii</taxon>
        <taxon>Neopterygii</taxon>
        <taxon>Teleostei</taxon>
        <taxon>Neoteleostei</taxon>
        <taxon>Acanthomorphata</taxon>
        <taxon>Eupercaria</taxon>
        <taxon>Perciformes</taxon>
        <taxon>Percoidei</taxon>
        <taxon>Percidae</taxon>
        <taxon>Etheostomatinae</taxon>
        <taxon>Etheostoma</taxon>
    </lineage>
</organism>
<protein>
    <recommendedName>
        <fullName evidence="7">Phosphodiesterase</fullName>
        <ecNumber evidence="7">3.1.4.-</ecNumber>
    </recommendedName>
</protein>
<dbReference type="AlphaFoldDB" id="A0A5J5DAA0"/>
<name>A0A5J5DAA0_9PERO</name>
<dbReference type="EC" id="3.1.4.-" evidence="7"/>
<dbReference type="InterPro" id="IPR029016">
    <property type="entry name" value="GAF-like_dom_sf"/>
</dbReference>
<dbReference type="InterPro" id="IPR002073">
    <property type="entry name" value="PDEase_catalytic_dom"/>
</dbReference>
<gene>
    <name evidence="11" type="ORF">FQN60_009916</name>
</gene>
<keyword evidence="1" id="KW-0140">cGMP</keyword>
<dbReference type="Pfam" id="PF00233">
    <property type="entry name" value="PDEase_I"/>
    <property type="match status" value="1"/>
</dbReference>
<comment type="similarity">
    <text evidence="7">Belongs to the cyclic nucleotide phosphodiesterase family.</text>
</comment>
<feature type="binding site" evidence="5">
    <location>
        <position position="733"/>
    </location>
    <ligand>
        <name>AMP</name>
        <dbReference type="ChEBI" id="CHEBI:456215"/>
    </ligand>
</feature>
<dbReference type="InterPro" id="IPR036971">
    <property type="entry name" value="PDEase_catalytic_dom_sf"/>
</dbReference>
<feature type="binding site" evidence="6">
    <location>
        <position position="567"/>
    </location>
    <ligand>
        <name>Zn(2+)</name>
        <dbReference type="ChEBI" id="CHEBI:29105"/>
        <label>1</label>
    </ligand>
</feature>
<dbReference type="InterPro" id="IPR023174">
    <property type="entry name" value="PDEase_CS"/>
</dbReference>
<keyword evidence="12" id="KW-1185">Reference proteome</keyword>
<dbReference type="InterPro" id="IPR003607">
    <property type="entry name" value="HD/PDEase_dom"/>
</dbReference>
<feature type="binding site" evidence="6">
    <location>
        <position position="566"/>
    </location>
    <ligand>
        <name>Zn(2+)</name>
        <dbReference type="ChEBI" id="CHEBI:29105"/>
        <label>1</label>
    </ligand>
</feature>
<keyword evidence="3 7" id="KW-0378">Hydrolase</keyword>
<accession>A0A5J5DAA0</accession>
<keyword evidence="8" id="KW-0175">Coiled coil</keyword>
<dbReference type="SUPFAM" id="SSF109604">
    <property type="entry name" value="HD-domain/PDEase-like"/>
    <property type="match status" value="1"/>
</dbReference>
<evidence type="ECO:0000313" key="11">
    <source>
        <dbReference type="EMBL" id="KAA8588571.1"/>
    </source>
</evidence>
<dbReference type="GO" id="GO:0004114">
    <property type="term" value="F:3',5'-cyclic-nucleotide phosphodiesterase activity"/>
    <property type="evidence" value="ECO:0007669"/>
    <property type="project" value="InterPro"/>
</dbReference>
<keyword evidence="2 6" id="KW-0479">Metal-binding</keyword>
<evidence type="ECO:0000256" key="2">
    <source>
        <dbReference type="ARBA" id="ARBA00022723"/>
    </source>
</evidence>
<feature type="compositionally biased region" description="Low complexity" evidence="9">
    <location>
        <begin position="795"/>
        <end position="804"/>
    </location>
</feature>
<dbReference type="FunFam" id="3.30.450.40:FF:000010">
    <property type="entry name" value="Phosphodiesterase"/>
    <property type="match status" value="1"/>
</dbReference>
<feature type="binding site" evidence="6">
    <location>
        <position position="687"/>
    </location>
    <ligand>
        <name>Zn(2+)</name>
        <dbReference type="ChEBI" id="CHEBI:29105"/>
        <label>1</label>
    </ligand>
</feature>
<evidence type="ECO:0000313" key="12">
    <source>
        <dbReference type="Proteomes" id="UP000327493"/>
    </source>
</evidence>
<feature type="region of interest" description="Disordered" evidence="9">
    <location>
        <begin position="791"/>
        <end position="810"/>
    </location>
</feature>
<dbReference type="SMART" id="SM00065">
    <property type="entry name" value="GAF"/>
    <property type="match status" value="2"/>
</dbReference>
<dbReference type="PRINTS" id="PR00387">
    <property type="entry name" value="PDIESTERASE1"/>
</dbReference>
<reference evidence="11 12" key="1">
    <citation type="submission" date="2019-08" db="EMBL/GenBank/DDBJ databases">
        <title>A chromosome-level genome assembly, high-density linkage maps, and genome scans reveal the genomic architecture of hybrid incompatibilities underlying speciation via character displacement in darters (Percidae: Etheostominae).</title>
        <authorList>
            <person name="Moran R.L."/>
            <person name="Catchen J.M."/>
            <person name="Fuller R.C."/>
        </authorList>
    </citation>
    <scope>NUCLEOTIDE SEQUENCE [LARGE SCALE GENOMIC DNA]</scope>
    <source>
        <strain evidence="11">EspeVRDwgs_2016</strain>
        <tissue evidence="11">Muscle</tissue>
    </source>
</reference>
<evidence type="ECO:0000256" key="9">
    <source>
        <dbReference type="SAM" id="MobiDB-lite"/>
    </source>
</evidence>
<dbReference type="PROSITE" id="PS51845">
    <property type="entry name" value="PDEASE_I_2"/>
    <property type="match status" value="1"/>
</dbReference>
<evidence type="ECO:0000256" key="5">
    <source>
        <dbReference type="PIRSR" id="PIRSR623088-2"/>
    </source>
</evidence>
<dbReference type="GO" id="GO:0046872">
    <property type="term" value="F:metal ion binding"/>
    <property type="evidence" value="ECO:0007669"/>
    <property type="project" value="UniProtKB-KW"/>
</dbReference>
<comment type="caution">
    <text evidence="11">The sequence shown here is derived from an EMBL/GenBank/DDBJ whole genome shotgun (WGS) entry which is preliminary data.</text>
</comment>
<evidence type="ECO:0000256" key="4">
    <source>
        <dbReference type="PIRSR" id="PIRSR623088-1"/>
    </source>
</evidence>
<dbReference type="EMBL" id="VOFY01000010">
    <property type="protein sequence ID" value="KAA8588571.1"/>
    <property type="molecule type" value="Genomic_DNA"/>
</dbReference>
<evidence type="ECO:0000256" key="1">
    <source>
        <dbReference type="ARBA" id="ARBA00022535"/>
    </source>
</evidence>
<evidence type="ECO:0000256" key="3">
    <source>
        <dbReference type="ARBA" id="ARBA00022801"/>
    </source>
</evidence>
<feature type="binding site" evidence="5">
    <location>
        <position position="567"/>
    </location>
    <ligand>
        <name>AMP</name>
        <dbReference type="ChEBI" id="CHEBI:456215"/>
    </ligand>
</feature>
<feature type="binding site" evidence="6">
    <location>
        <position position="530"/>
    </location>
    <ligand>
        <name>Zn(2+)</name>
        <dbReference type="ChEBI" id="CHEBI:29105"/>
        <label>1</label>
    </ligand>
</feature>
<feature type="active site" description="Proton donor" evidence="4">
    <location>
        <position position="526"/>
    </location>
</feature>
<dbReference type="Gene3D" id="3.30.450.40">
    <property type="match status" value="2"/>
</dbReference>
<dbReference type="FunFam" id="1.10.1300.10:FF:000005">
    <property type="entry name" value="Phosphodiesterase"/>
    <property type="match status" value="1"/>
</dbReference>
<feature type="binding site" evidence="5">
    <location>
        <begin position="526"/>
        <end position="530"/>
    </location>
    <ligand>
        <name>AMP</name>
        <dbReference type="ChEBI" id="CHEBI:456215"/>
    </ligand>
</feature>
<feature type="binding site" evidence="6">
    <location>
        <position position="567"/>
    </location>
    <ligand>
        <name>Zn(2+)</name>
        <dbReference type="ChEBI" id="CHEBI:29105"/>
        <label>2</label>
    </ligand>
</feature>
<dbReference type="CDD" id="cd00077">
    <property type="entry name" value="HDc"/>
    <property type="match status" value="1"/>
</dbReference>
<dbReference type="SUPFAM" id="SSF55781">
    <property type="entry name" value="GAF domain-like"/>
    <property type="match status" value="2"/>
</dbReference>
<dbReference type="GO" id="GO:0007165">
    <property type="term" value="P:signal transduction"/>
    <property type="evidence" value="ECO:0007669"/>
    <property type="project" value="InterPro"/>
</dbReference>
<dbReference type="PANTHER" id="PTHR11347">
    <property type="entry name" value="CYCLIC NUCLEOTIDE PHOSPHODIESTERASE"/>
    <property type="match status" value="1"/>
</dbReference>
<dbReference type="InterPro" id="IPR023088">
    <property type="entry name" value="PDEase"/>
</dbReference>
<dbReference type="PROSITE" id="PS00126">
    <property type="entry name" value="PDEASE_I_1"/>
    <property type="match status" value="1"/>
</dbReference>
<evidence type="ECO:0000256" key="8">
    <source>
        <dbReference type="SAM" id="Coils"/>
    </source>
</evidence>
<evidence type="ECO:0000259" key="10">
    <source>
        <dbReference type="PROSITE" id="PS51845"/>
    </source>
</evidence>
<sequence>MVDAAAAEQFLDANPQFAKQYYDIHFRPKVISDLLDNNRKTKMDIDKFHDLTMVEESEVLFDLMRDIQDNLQMEKSVFNLMRHLSFIMRAERMSLFMYRQRNGVAELATRLFNVSKDSMFDDCLVQPDSEIVYPLDMGIVGHVASTKKMVNIADVSESTHYSDFVDELTAYKTKSILAIPIMNGKDMVAVMMALNKLDGPCFTAKDEETLNKYLNFANLILRVFHLSYLHNCETRRGQVLLWSASKVFEELTDIERQFHKALYTVRAFLNCDRYSVGLLDMTKTKEFFDLWPVQMGEVPPNPPADHWVLVSGLPTYVAETGLICNIMNAAEDEFFNFQKGPLDDSGWTIKNVLSMPIVNKKEEIVGVATFYNRKDGKPFDEQDETLMESLTQFLGWSVLNTDTYDKMNKLENRKDIFQDMVMYHVKCRKDEIQDILDTRSRWGKEPHECEEEELQEILSEVLPDSKEVELFEFHFYDFHHSELDLVKCGIKMYYELKVVDKFHIPREALVKFIYSLSKGYRRITYHNWRHGFNVGQTMFTLLMTGDLKRYYTDLECMAMVTAGLCHDIDHRGTNNLYQMKSGNPLAKLHGSSILERHHLEFGKTLLRDESLNIYQNLNRRQHDTVIHLMDIAIIATDLALYFKKRTMFQKIVDQSKTYENWNDWTKYMMLETTRKEIVMAMMMTACDLSAIAKPWEIQSKVALSVAAEFWEQGDLERTPMMDRTKSDDLPKMQCGFIDFVCAFVYKEFSRFHVEITPMLERLMNNRKEWNALKEAHEAKLAAIEKAKEETAGTRQAASAAQSQSKTCVVS</sequence>
<evidence type="ECO:0000256" key="6">
    <source>
        <dbReference type="PIRSR" id="PIRSR623088-3"/>
    </source>
</evidence>
<comment type="cofactor">
    <cofactor evidence="7">
        <name>a divalent metal cation</name>
        <dbReference type="ChEBI" id="CHEBI:60240"/>
    </cofactor>
    <text evidence="7">Binds 2 divalent metal cations per subunit. Site 1 may preferentially bind zinc ions, while site 2 has a preference for magnesium and/or manganese ions.</text>
</comment>
<evidence type="ECO:0000256" key="7">
    <source>
        <dbReference type="RuleBase" id="RU363067"/>
    </source>
</evidence>
<feature type="domain" description="PDEase" evidence="10">
    <location>
        <begin position="450"/>
        <end position="776"/>
    </location>
</feature>
<feature type="binding site" evidence="5">
    <location>
        <position position="687"/>
    </location>
    <ligand>
        <name>AMP</name>
        <dbReference type="ChEBI" id="CHEBI:456215"/>
    </ligand>
</feature>